<accession>A0A8J2SB45</accession>
<sequence>MAALTTRAEQALRHDAAATETAKLLRARPTVVARSAGPRSGLAALASATASATEDLVVIVTATPRRTAREVEARLRTQRDVLIATDATPELVDSAFWGRLFAPTEDAAVHQARELAGGVRVRAANDRRVVVCAPSWLRRELLSGRPLYFDQEKASAAAYCFDVDVVADPVAADCCTVLRAAQSSIRLVLFNEGEGPHASACAAWLGTSLASVGASHQRRLWCWPPGQDAPLRLRIGAEDDAWPRALALARRGIDVGGSVREATVKAVAHLLVNHATVKVVATRLDVADALSCDSDEEAIRRFVRRCDPSSKKDKASAATWLRRAQFGVGVVRDAWSRDASVLALGAGLVKVVVCNVTDRVSSAACVVAEPIKIDRAAYAALAEGTECDIVQVLDGVDDEAWRAACVDGNAIASSQKVFPRPRLSAALLLRAASTLDAERQLSLVTTGLASCLSKFASSIEDGLDDERDERQACDERAMLILRRPAHAMPWLKKGRVGRCDASRWCCVVGLVAARHGSTNDAKRPVEVVLEEAPRWNVRRVPASSIRLTGVVVTLAEDLSRPGNVDACRRATLEALEALQRKDSKKKKKRRVALFLDELDVIEVKDEADAASYRSLTARAAVLKRRDGDELSEGARSELLKRVYAREFRRACRLQKKSDKAAKRSVKALRKLGLAQKNGEATPAASVALACVARFGGDDRAALVAALACFPVDGTASPLRALAPRLLSEALAALACPLTDASEAFVAGVEAYDPTAHADDRRAFAAARAAVEAAARSVGRACGDDALVAEELAVLSARPRAGLPSPVDLLHALAAGADAASDAVFAGRLREAAVVVGGFGGVY</sequence>
<reference evidence="1" key="1">
    <citation type="submission" date="2021-11" db="EMBL/GenBank/DDBJ databases">
        <authorList>
            <consortium name="Genoscope - CEA"/>
            <person name="William W."/>
        </authorList>
    </citation>
    <scope>NUCLEOTIDE SEQUENCE</scope>
</reference>
<protein>
    <submittedName>
        <fullName evidence="1">Uncharacterized protein</fullName>
    </submittedName>
</protein>
<evidence type="ECO:0000313" key="2">
    <source>
        <dbReference type="Proteomes" id="UP000789595"/>
    </source>
</evidence>
<gene>
    <name evidence="1" type="ORF">PECAL_1P05230</name>
</gene>
<dbReference type="EMBL" id="CAKKNE010000001">
    <property type="protein sequence ID" value="CAH0364171.1"/>
    <property type="molecule type" value="Genomic_DNA"/>
</dbReference>
<comment type="caution">
    <text evidence="1">The sequence shown here is derived from an EMBL/GenBank/DDBJ whole genome shotgun (WGS) entry which is preliminary data.</text>
</comment>
<proteinExistence type="predicted"/>
<dbReference type="Proteomes" id="UP000789595">
    <property type="component" value="Unassembled WGS sequence"/>
</dbReference>
<dbReference type="AlphaFoldDB" id="A0A8J2SB45"/>
<organism evidence="1 2">
    <name type="scientific">Pelagomonas calceolata</name>
    <dbReference type="NCBI Taxonomy" id="35677"/>
    <lineage>
        <taxon>Eukaryota</taxon>
        <taxon>Sar</taxon>
        <taxon>Stramenopiles</taxon>
        <taxon>Ochrophyta</taxon>
        <taxon>Pelagophyceae</taxon>
        <taxon>Pelagomonadales</taxon>
        <taxon>Pelagomonadaceae</taxon>
        <taxon>Pelagomonas</taxon>
    </lineage>
</organism>
<keyword evidence="2" id="KW-1185">Reference proteome</keyword>
<name>A0A8J2SB45_9STRA</name>
<evidence type="ECO:0000313" key="1">
    <source>
        <dbReference type="EMBL" id="CAH0364171.1"/>
    </source>
</evidence>